<evidence type="ECO:0000256" key="6">
    <source>
        <dbReference type="ARBA" id="ARBA00023288"/>
    </source>
</evidence>
<evidence type="ECO:0000256" key="3">
    <source>
        <dbReference type="ARBA" id="ARBA00022622"/>
    </source>
</evidence>
<evidence type="ECO:0000256" key="2">
    <source>
        <dbReference type="ARBA" id="ARBA00022475"/>
    </source>
</evidence>
<evidence type="ECO:0000256" key="4">
    <source>
        <dbReference type="ARBA" id="ARBA00023136"/>
    </source>
</evidence>
<feature type="domain" description="Trypanosome variant surface glycoprotein A-type N-terminal" evidence="7">
    <location>
        <begin position="20"/>
        <end position="355"/>
    </location>
</feature>
<proteinExistence type="predicted"/>
<keyword evidence="4" id="KW-0472">Membrane</keyword>
<sequence length="363" mass="39012">MKKMYVRKTTQSTARAITFILAAAAVVTANNKGIKHTLLVRYYKPARTVRSTSKASVSSFTSRATNIQNLHILSLRLKIYALHESQTKQETATILVAAAGQKAATLQADTLDKATAAIKGASYGHAASALITDFYEMLESINNAKTAYCVTGTPDSTDAAGSTETEGCAHAAAADFEAGTFHHCNELIQTVFEDGDPISTPDGNATKTKFGFFTGTANQETNTGFPTGTPKIDKVKKINGLFKLNAASDPTTPAITNIETAVGGGINKFWKDLHTATKDVFHETDRPGNGSIQKTLIAIGSKTSVEQHIRNFLAAANNTSPKSVKGDIDAEYKQKIGENNEETDKLWTQLKTTRVVNPEKDYG</sequence>
<dbReference type="GO" id="GO:0042783">
    <property type="term" value="P:symbiont-mediated evasion of host immune response"/>
    <property type="evidence" value="ECO:0007669"/>
    <property type="project" value="InterPro"/>
</dbReference>
<dbReference type="GO" id="GO:0005886">
    <property type="term" value="C:plasma membrane"/>
    <property type="evidence" value="ECO:0007669"/>
    <property type="project" value="UniProtKB-SubCell"/>
</dbReference>
<dbReference type="SUPFAM" id="SSF58087">
    <property type="entry name" value="Variant surface glycoprotein (N-terminal domain)"/>
    <property type="match status" value="1"/>
</dbReference>
<dbReference type="Pfam" id="PF00913">
    <property type="entry name" value="Trypan_glycop"/>
    <property type="match status" value="1"/>
</dbReference>
<dbReference type="VEuPathDB" id="TriTrypDB:Tb11.v5.0389"/>
<dbReference type="InterPro" id="IPR001812">
    <property type="entry name" value="Trypano_VSG_A_N_dom"/>
</dbReference>
<keyword evidence="6" id="KW-0449">Lipoprotein</keyword>
<keyword evidence="2" id="KW-1003">Cell membrane</keyword>
<reference evidence="8" key="1">
    <citation type="submission" date="2013-02" db="EMBL/GenBank/DDBJ databases">
        <authorList>
            <person name="Cross G.A.M."/>
            <person name="Kim H.-S."/>
            <person name="Wickstead B."/>
        </authorList>
    </citation>
    <scope>NUCLEOTIDE SEQUENCE</scope>
    <source>
        <strain evidence="8">Lister 427</strain>
    </source>
</reference>
<evidence type="ECO:0000256" key="1">
    <source>
        <dbReference type="ARBA" id="ARBA00004609"/>
    </source>
</evidence>
<accession>M4SVQ1</accession>
<evidence type="ECO:0000259" key="7">
    <source>
        <dbReference type="Pfam" id="PF00913"/>
    </source>
</evidence>
<protein>
    <submittedName>
        <fullName evidence="8">Variant surface glycoprotein 1564</fullName>
    </submittedName>
</protein>
<dbReference type="GO" id="GO:0098552">
    <property type="term" value="C:side of membrane"/>
    <property type="evidence" value="ECO:0007669"/>
    <property type="project" value="UniProtKB-KW"/>
</dbReference>
<evidence type="ECO:0000313" key="8">
    <source>
        <dbReference type="EMBL" id="AGH60488.1"/>
    </source>
</evidence>
<keyword evidence="3" id="KW-0336">GPI-anchor</keyword>
<evidence type="ECO:0000256" key="5">
    <source>
        <dbReference type="ARBA" id="ARBA00023180"/>
    </source>
</evidence>
<dbReference type="Gene3D" id="1.10.470.10">
    <property type="entry name" value="Variant Surface Glycoprotein, subunit A, domain 2"/>
    <property type="match status" value="1"/>
</dbReference>
<dbReference type="AlphaFoldDB" id="M4SVQ1"/>
<dbReference type="Gene3D" id="3.90.150.10">
    <property type="entry name" value="Variant Surface Glycoprotein, subunit A domain 1"/>
    <property type="match status" value="1"/>
</dbReference>
<reference evidence="8" key="2">
    <citation type="journal article" date="2014" name="Mol. Biochem. Parasitol.">
        <title>Capturing the variant surface glycoprotein repertoire (the VSGnome) of Trypanosoma brucei Lister 427.</title>
        <authorList>
            <person name="Cross G.A."/>
            <person name="Kim H.S."/>
            <person name="Wickstead B."/>
        </authorList>
    </citation>
    <scope>NUCLEOTIDE SEQUENCE</scope>
    <source>
        <strain evidence="8">Lister 427</strain>
    </source>
</reference>
<comment type="subcellular location">
    <subcellularLocation>
        <location evidence="1">Cell membrane</location>
        <topology evidence="1">Lipid-anchor</topology>
        <topology evidence="1">GPI-anchor</topology>
    </subcellularLocation>
</comment>
<organism evidence="8">
    <name type="scientific">Trypanosoma brucei</name>
    <dbReference type="NCBI Taxonomy" id="5691"/>
    <lineage>
        <taxon>Eukaryota</taxon>
        <taxon>Discoba</taxon>
        <taxon>Euglenozoa</taxon>
        <taxon>Kinetoplastea</taxon>
        <taxon>Metakinetoplastina</taxon>
        <taxon>Trypanosomatida</taxon>
        <taxon>Trypanosomatidae</taxon>
        <taxon>Trypanosoma</taxon>
    </lineage>
</organism>
<keyword evidence="5" id="KW-0325">Glycoprotein</keyword>
<dbReference type="EMBL" id="KC613057">
    <property type="protein sequence ID" value="AGH60488.1"/>
    <property type="molecule type" value="Genomic_DNA"/>
</dbReference>
<name>M4SVQ1_9TRYP</name>